<feature type="domain" description="HNH endonuclease 5" evidence="1">
    <location>
        <begin position="161"/>
        <end position="207"/>
    </location>
</feature>
<protein>
    <recommendedName>
        <fullName evidence="1">HNH endonuclease 5 domain-containing protein</fullName>
    </recommendedName>
</protein>
<dbReference type="EMBL" id="BMJC01000001">
    <property type="protein sequence ID" value="GGA92339.1"/>
    <property type="molecule type" value="Genomic_DNA"/>
</dbReference>
<dbReference type="AlphaFoldDB" id="A0A8J2UB36"/>
<dbReference type="InterPro" id="IPR029471">
    <property type="entry name" value="HNH_5"/>
</dbReference>
<evidence type="ECO:0000259" key="1">
    <source>
        <dbReference type="Pfam" id="PF14279"/>
    </source>
</evidence>
<reference evidence="2" key="1">
    <citation type="journal article" date="2014" name="Int. J. Syst. Evol. Microbiol.">
        <title>Complete genome sequence of Corynebacterium casei LMG S-19264T (=DSM 44701T), isolated from a smear-ripened cheese.</title>
        <authorList>
            <consortium name="US DOE Joint Genome Institute (JGI-PGF)"/>
            <person name="Walter F."/>
            <person name="Albersmeier A."/>
            <person name="Kalinowski J."/>
            <person name="Ruckert C."/>
        </authorList>
    </citation>
    <scope>NUCLEOTIDE SEQUENCE</scope>
    <source>
        <strain evidence="2">CGMCC 1.15448</strain>
    </source>
</reference>
<reference evidence="2" key="2">
    <citation type="submission" date="2020-09" db="EMBL/GenBank/DDBJ databases">
        <authorList>
            <person name="Sun Q."/>
            <person name="Zhou Y."/>
        </authorList>
    </citation>
    <scope>NUCLEOTIDE SEQUENCE</scope>
    <source>
        <strain evidence="2">CGMCC 1.15448</strain>
    </source>
</reference>
<gene>
    <name evidence="2" type="ORF">GCM10011511_14680</name>
</gene>
<proteinExistence type="predicted"/>
<dbReference type="RefSeq" id="WP_188930031.1">
    <property type="nucleotide sequence ID" value="NZ_BMJC01000001.1"/>
</dbReference>
<organism evidence="2 3">
    <name type="scientific">Puia dinghuensis</name>
    <dbReference type="NCBI Taxonomy" id="1792502"/>
    <lineage>
        <taxon>Bacteria</taxon>
        <taxon>Pseudomonadati</taxon>
        <taxon>Bacteroidota</taxon>
        <taxon>Chitinophagia</taxon>
        <taxon>Chitinophagales</taxon>
        <taxon>Chitinophagaceae</taxon>
        <taxon>Puia</taxon>
    </lineage>
</organism>
<name>A0A8J2UB36_9BACT</name>
<evidence type="ECO:0000313" key="2">
    <source>
        <dbReference type="EMBL" id="GGA92339.1"/>
    </source>
</evidence>
<accession>A0A8J2UB36</accession>
<dbReference type="Proteomes" id="UP000607559">
    <property type="component" value="Unassembled WGS sequence"/>
</dbReference>
<dbReference type="Pfam" id="PF14279">
    <property type="entry name" value="HNH_5"/>
    <property type="match status" value="1"/>
</dbReference>
<keyword evidence="3" id="KW-1185">Reference proteome</keyword>
<comment type="caution">
    <text evidence="2">The sequence shown here is derived from an EMBL/GenBank/DDBJ whole genome shotgun (WGS) entry which is preliminary data.</text>
</comment>
<evidence type="ECO:0000313" key="3">
    <source>
        <dbReference type="Proteomes" id="UP000607559"/>
    </source>
</evidence>
<sequence>MEFEFTFELKATWGSANYCVSGPETKVDAFVEAFLPVFEGCDGISKNIKGLQKNTPELYARMQAFIDEYSKGWPHLQGVLAFLRKLTANEPFLFLPNLALSQRDRMILHTYLRSEKEGKPFQQLFAETDELFGDLLKRYQLRVLGKERYFVGEPVKEKRKCRFCGKGIPDTTFDSRAHAISESIGNKNLILHDECDGCNAKYGQGIELDIAAYFAFIRTFYGIKGKGGVKPLTGKNFNLTNTDQLRLSFGDGFEFKFGESETSFSLDIPWAYSPQNMFKALCKYFLSLVAEERLVYFSKTIEWINGDVTTEKLPKIAVLFTNIGFKMHPEMALYGRLEDDQTLPYAIGDFSLATFRFIFIVPFTEKDDRSFVRNEDFDHFWNTFKHFNKAEGWTFEDFSGNPKKDQVAVLRVSKKTN</sequence>